<sequence length="652" mass="69695">MSLAEHELDRPHRSSEFETLTDGSSVSGGSKQELIDTLYSTRAPCGASRLTSLADYTERLGCDIDTSDLLSLPDPTPVPVDVISTSVDLAAVATSLAAQQSVTADDSAPTVIPLRKRQGTCKPFSSFASINSDLTKASPTAFQTYPPWQAASGPIGTYGLPIYEGVNSVGPKNGLLSVNAYSTYDPTVCQAKCDSLKSCASFAIWRERVPTQKYDAAACPSPSTDAAYQTKCLYYSYKLAATDATNKGQWTNNGKFNVVQTSVKFFNKNSYVPAAVDGFSGPTGDFGVCAPQAMTTDGGNVLTATGTFHVTVLARDPGPMTTAIDPSFCASTCKAITSGGQPDATSGIKVNCNMFSLFLLRANGKDAWQCQYWTMDLDASRNTACSLNKFVVASWNDSSTFGLRCIEDFKNIPIRSDFQADSYSLQESSDGKPNAYIEYASEMAEFTSSDSIGSYYIFNKPYFYQQDATRLAGDGFFGLVGADYNGGGFTWTASGFTFDLESVDLGRWFFDYGSSSDTMQLQGLRNGQVVTQPTPAYHIPGTDNEEWVHATGLLNLGFNNLDAIRIQFGDETGSAINTAWAVATNLVLTRHAVPTTQSGRRGLHTVSARDAANSSSGGSQALPTLPGFVPTGIVSPIFKIAYKPDNGTSASN</sequence>
<dbReference type="EMBL" id="DF238791">
    <property type="protein sequence ID" value="GAC95248.1"/>
    <property type="molecule type" value="Genomic_DNA"/>
</dbReference>
<dbReference type="eggNOG" id="ENOG502RV7R">
    <property type="taxonomic scope" value="Eukaryota"/>
</dbReference>
<keyword evidence="3" id="KW-1185">Reference proteome</keyword>
<organism evidence="2 3">
    <name type="scientific">Pseudozyma hubeiensis (strain SY62)</name>
    <name type="common">Yeast</name>
    <dbReference type="NCBI Taxonomy" id="1305764"/>
    <lineage>
        <taxon>Eukaryota</taxon>
        <taxon>Fungi</taxon>
        <taxon>Dikarya</taxon>
        <taxon>Basidiomycota</taxon>
        <taxon>Ustilaginomycotina</taxon>
        <taxon>Ustilaginomycetes</taxon>
        <taxon>Ustilaginales</taxon>
        <taxon>Ustilaginaceae</taxon>
        <taxon>Pseudozyma</taxon>
    </lineage>
</organism>
<dbReference type="STRING" id="1305764.R9P1R5"/>
<feature type="compositionally biased region" description="Basic and acidic residues" evidence="1">
    <location>
        <begin position="1"/>
        <end position="16"/>
    </location>
</feature>
<evidence type="ECO:0008006" key="4">
    <source>
        <dbReference type="Google" id="ProtNLM"/>
    </source>
</evidence>
<dbReference type="PANTHER" id="PTHR36578:SF1">
    <property type="entry name" value="APPLE DOMAIN-CONTAINING PROTEIN"/>
    <property type="match status" value="1"/>
</dbReference>
<dbReference type="Proteomes" id="UP000014071">
    <property type="component" value="Unassembled WGS sequence"/>
</dbReference>
<feature type="region of interest" description="Disordered" evidence="1">
    <location>
        <begin position="1"/>
        <end position="29"/>
    </location>
</feature>
<dbReference type="OrthoDB" id="2554382at2759"/>
<dbReference type="GeneID" id="24108114"/>
<feature type="compositionally biased region" description="Polar residues" evidence="1">
    <location>
        <begin position="612"/>
        <end position="622"/>
    </location>
</feature>
<accession>R9P1R5</accession>
<evidence type="ECO:0000256" key="1">
    <source>
        <dbReference type="SAM" id="MobiDB-lite"/>
    </source>
</evidence>
<reference evidence="3" key="1">
    <citation type="journal article" date="2013" name="Genome Announc.">
        <title>Draft genome sequence of the basidiomycetous yeast-like fungus Pseudozyma hubeiensis SY62, which produces an abundant amount of the biosurfactant mannosylerythritol lipids.</title>
        <authorList>
            <person name="Konishi M."/>
            <person name="Hatada Y."/>
            <person name="Horiuchi J."/>
        </authorList>
    </citation>
    <scope>NUCLEOTIDE SEQUENCE [LARGE SCALE GENOMIC DNA]</scope>
    <source>
        <strain evidence="3">SY62</strain>
    </source>
</reference>
<gene>
    <name evidence="2" type="ORF">PHSY_002823</name>
</gene>
<dbReference type="HOGENOM" id="CLU_446308_0_0_1"/>
<proteinExistence type="predicted"/>
<feature type="compositionally biased region" description="Polar residues" evidence="1">
    <location>
        <begin position="17"/>
        <end position="29"/>
    </location>
</feature>
<name>R9P1R5_PSEHS</name>
<feature type="region of interest" description="Disordered" evidence="1">
    <location>
        <begin position="598"/>
        <end position="623"/>
    </location>
</feature>
<dbReference type="RefSeq" id="XP_012188835.1">
    <property type="nucleotide sequence ID" value="XM_012333445.1"/>
</dbReference>
<evidence type="ECO:0000313" key="3">
    <source>
        <dbReference type="Proteomes" id="UP000014071"/>
    </source>
</evidence>
<evidence type="ECO:0000313" key="2">
    <source>
        <dbReference type="EMBL" id="GAC95248.1"/>
    </source>
</evidence>
<dbReference type="AlphaFoldDB" id="R9P1R5"/>
<dbReference type="PANTHER" id="PTHR36578">
    <property type="entry name" value="CHROMOSOME 15, WHOLE GENOME SHOTGUN SEQUENCE"/>
    <property type="match status" value="1"/>
</dbReference>
<protein>
    <recommendedName>
        <fullName evidence="4">Apple domain-containing protein</fullName>
    </recommendedName>
</protein>